<organism evidence="1 2">
    <name type="scientific">Caballeronia arvi</name>
    <dbReference type="NCBI Taxonomy" id="1777135"/>
    <lineage>
        <taxon>Bacteria</taxon>
        <taxon>Pseudomonadati</taxon>
        <taxon>Pseudomonadota</taxon>
        <taxon>Betaproteobacteria</taxon>
        <taxon>Burkholderiales</taxon>
        <taxon>Burkholderiaceae</taxon>
        <taxon>Caballeronia</taxon>
    </lineage>
</organism>
<dbReference type="AlphaFoldDB" id="A0A158HNN7"/>
<proteinExistence type="predicted"/>
<name>A0A158HNN7_9BURK</name>
<evidence type="ECO:0000313" key="1">
    <source>
        <dbReference type="EMBL" id="SAL46022.1"/>
    </source>
</evidence>
<comment type="caution">
    <text evidence="1">The sequence shown here is derived from an EMBL/GenBank/DDBJ whole genome shotgun (WGS) entry which is preliminary data.</text>
</comment>
<protein>
    <submittedName>
        <fullName evidence="1">Signal peptide protein</fullName>
    </submittedName>
</protein>
<dbReference type="EMBL" id="FCOM02000006">
    <property type="protein sequence ID" value="SAL46022.1"/>
    <property type="molecule type" value="Genomic_DNA"/>
</dbReference>
<dbReference type="Proteomes" id="UP000055019">
    <property type="component" value="Unassembled WGS sequence"/>
</dbReference>
<reference evidence="1" key="1">
    <citation type="submission" date="2016-01" db="EMBL/GenBank/DDBJ databases">
        <authorList>
            <person name="Peeters C."/>
        </authorList>
    </citation>
    <scope>NUCLEOTIDE SEQUENCE [LARGE SCALE GENOMIC DNA]</scope>
    <source>
        <strain evidence="1">LMG 29317</strain>
    </source>
</reference>
<dbReference type="OrthoDB" id="9029067at2"/>
<evidence type="ECO:0000313" key="2">
    <source>
        <dbReference type="Proteomes" id="UP000055019"/>
    </source>
</evidence>
<keyword evidence="2" id="KW-1185">Reference proteome</keyword>
<sequence>MKAKFALGIVAGIVILQSGCTHIQSLPMPAEVQNQNKEGVALYFGDQPHAKVKTLIETKEVRVRVGRDPDSKEPMCNVALGKALEELRVYARTQHANAVVNVATRFQRRESSSPTEFTCGLSTAGATLAVRGDVVQLDTE</sequence>
<accession>A0A158HNN7</accession>
<dbReference type="RefSeq" id="WP_061146608.1">
    <property type="nucleotide sequence ID" value="NZ_FCOM02000006.1"/>
</dbReference>
<gene>
    <name evidence="1" type="ORF">AWB74_02019</name>
</gene>